<comment type="caution">
    <text evidence="1">The sequence shown here is derived from an EMBL/GenBank/DDBJ whole genome shotgun (WGS) entry which is preliminary data.</text>
</comment>
<reference evidence="1 2" key="1">
    <citation type="journal article" date="2022" name="DNA Res.">
        <title>Chromosomal-level genome assembly of the orchid tree Bauhinia variegata (Leguminosae; Cercidoideae) supports the allotetraploid origin hypothesis of Bauhinia.</title>
        <authorList>
            <person name="Zhong Y."/>
            <person name="Chen Y."/>
            <person name="Zheng D."/>
            <person name="Pang J."/>
            <person name="Liu Y."/>
            <person name="Luo S."/>
            <person name="Meng S."/>
            <person name="Qian L."/>
            <person name="Wei D."/>
            <person name="Dai S."/>
            <person name="Zhou R."/>
        </authorList>
    </citation>
    <scope>NUCLEOTIDE SEQUENCE [LARGE SCALE GENOMIC DNA]</scope>
    <source>
        <strain evidence="1">BV-YZ2020</strain>
    </source>
</reference>
<keyword evidence="2" id="KW-1185">Reference proteome</keyword>
<gene>
    <name evidence="1" type="ORF">L6164_032507</name>
</gene>
<protein>
    <submittedName>
        <fullName evidence="1">Uncharacterized protein</fullName>
    </submittedName>
</protein>
<organism evidence="1 2">
    <name type="scientific">Bauhinia variegata</name>
    <name type="common">Purple orchid tree</name>
    <name type="synonym">Phanera variegata</name>
    <dbReference type="NCBI Taxonomy" id="167791"/>
    <lineage>
        <taxon>Eukaryota</taxon>
        <taxon>Viridiplantae</taxon>
        <taxon>Streptophyta</taxon>
        <taxon>Embryophyta</taxon>
        <taxon>Tracheophyta</taxon>
        <taxon>Spermatophyta</taxon>
        <taxon>Magnoliopsida</taxon>
        <taxon>eudicotyledons</taxon>
        <taxon>Gunneridae</taxon>
        <taxon>Pentapetalae</taxon>
        <taxon>rosids</taxon>
        <taxon>fabids</taxon>
        <taxon>Fabales</taxon>
        <taxon>Fabaceae</taxon>
        <taxon>Cercidoideae</taxon>
        <taxon>Cercideae</taxon>
        <taxon>Bauhiniinae</taxon>
        <taxon>Bauhinia</taxon>
    </lineage>
</organism>
<evidence type="ECO:0000313" key="2">
    <source>
        <dbReference type="Proteomes" id="UP000828941"/>
    </source>
</evidence>
<name>A0ACB9KP26_BAUVA</name>
<dbReference type="Proteomes" id="UP000828941">
    <property type="component" value="Chromosome 13"/>
</dbReference>
<evidence type="ECO:0000313" key="1">
    <source>
        <dbReference type="EMBL" id="KAI4299009.1"/>
    </source>
</evidence>
<proteinExistence type="predicted"/>
<sequence>MMTRSSRFCSESTMDLKGKDHRTRSSAEYAAYIWYPGGFRIIKGIVFTDDPRRSCVKEEDIDRFKYSSGVSSLKADINECLRVQLVHRAGKEGEHNSMNKGHENISDGECIHVEINQQEGKKGEHDSVNQGQETISSGESLHVKFDHMVAGEDGEYDSINKGQEMISNGECPSTRSQQTYKKKRVDNSPPIPMFPQVLPSKHHKKRKDLPKRMYRSNESTVMPLLSIPDVEDSDLDPSLHLTGTA</sequence>
<accession>A0ACB9KP26</accession>
<dbReference type="EMBL" id="CM039438">
    <property type="protein sequence ID" value="KAI4299009.1"/>
    <property type="molecule type" value="Genomic_DNA"/>
</dbReference>